<dbReference type="Proteomes" id="UP000217076">
    <property type="component" value="Unassembled WGS sequence"/>
</dbReference>
<evidence type="ECO:0000313" key="10">
    <source>
        <dbReference type="EMBL" id="SDH58146.1"/>
    </source>
</evidence>
<comment type="subunit">
    <text evidence="6">Homodimer.</text>
</comment>
<feature type="binding site" evidence="6 7">
    <location>
        <position position="70"/>
    </location>
    <ligand>
        <name>FMN</name>
        <dbReference type="ChEBI" id="CHEBI:58210"/>
    </ligand>
</feature>
<dbReference type="InterPro" id="IPR011576">
    <property type="entry name" value="Pyridox_Oxase_N"/>
</dbReference>
<dbReference type="InterPro" id="IPR019740">
    <property type="entry name" value="Pyridox_Oxase_CS"/>
</dbReference>
<feature type="domain" description="Pyridoxamine 5'-phosphate oxidase N-terminal" evidence="8">
    <location>
        <begin position="22"/>
        <end position="145"/>
    </location>
</feature>
<comment type="function">
    <text evidence="6">Catalyzes the oxidation of either pyridoxine 5'-phosphate (PNP) or pyridoxamine 5'-phosphate (PMP) into pyridoxal 5'-phosphate (PLP).</text>
</comment>
<dbReference type="HAMAP" id="MF_01629">
    <property type="entry name" value="PdxH"/>
    <property type="match status" value="1"/>
</dbReference>
<evidence type="ECO:0000256" key="4">
    <source>
        <dbReference type="ARBA" id="ARBA00023002"/>
    </source>
</evidence>
<feature type="domain" description="Pyridoxine 5'-phosphate oxidase dimerisation C-terminal" evidence="9">
    <location>
        <begin position="159"/>
        <end position="220"/>
    </location>
</feature>
<dbReference type="NCBIfam" id="NF004231">
    <property type="entry name" value="PRK05679.1"/>
    <property type="match status" value="1"/>
</dbReference>
<gene>
    <name evidence="6" type="primary">pdxH</name>
    <name evidence="10" type="ORF">SAMN05421742_10844</name>
</gene>
<protein>
    <recommendedName>
        <fullName evidence="6">Pyridoxine/pyridoxamine 5'-phosphate oxidase</fullName>
        <ecNumber evidence="6">1.4.3.5</ecNumber>
    </recommendedName>
    <alternativeName>
        <fullName evidence="6">PNP/PMP oxidase</fullName>
        <shortName evidence="6">PNPOx</shortName>
    </alternativeName>
    <alternativeName>
        <fullName evidence="6">Pyridoxal 5'-phosphate synthase</fullName>
    </alternativeName>
</protein>
<comment type="catalytic activity">
    <reaction evidence="6">
        <text>pyridoxamine 5'-phosphate + O2 + H2O = pyridoxal 5'-phosphate + H2O2 + NH4(+)</text>
        <dbReference type="Rhea" id="RHEA:15817"/>
        <dbReference type="ChEBI" id="CHEBI:15377"/>
        <dbReference type="ChEBI" id="CHEBI:15379"/>
        <dbReference type="ChEBI" id="CHEBI:16240"/>
        <dbReference type="ChEBI" id="CHEBI:28938"/>
        <dbReference type="ChEBI" id="CHEBI:58451"/>
        <dbReference type="ChEBI" id="CHEBI:597326"/>
        <dbReference type="EC" id="1.4.3.5"/>
    </reaction>
</comment>
<sequence length="220" mass="24512">MSDPANPFDLLRAWCAEAEAKEPEDPDAVALATATPDGRPSLRMVLLKTIDAGDGAGHGVVFYTNYESRKGRELLANPFAALCLHWKSLRRQVRIEGPVTPVPAAEADAYFASRSRGSRIGAWASEQSRPLTERAELERRVARFTARYGVGEVPRPPHWSGFRLLPLRFEFWRDKPFRLHERLVYDRTGLPVAPEATPAQPLIAALGEAPPAWTTCRLFP</sequence>
<keyword evidence="5 6" id="KW-0664">Pyridoxine biosynthesis</keyword>
<evidence type="ECO:0000256" key="1">
    <source>
        <dbReference type="ARBA" id="ARBA00007301"/>
    </source>
</evidence>
<dbReference type="EC" id="1.4.3.5" evidence="6"/>
<dbReference type="InterPro" id="IPR000659">
    <property type="entry name" value="Pyridox_Oxase"/>
</dbReference>
<dbReference type="InterPro" id="IPR012349">
    <property type="entry name" value="Split_barrel_FMN-bd"/>
</dbReference>
<name>A0A1G8DKE3_9PROT</name>
<evidence type="ECO:0000256" key="6">
    <source>
        <dbReference type="HAMAP-Rule" id="MF_01629"/>
    </source>
</evidence>
<dbReference type="STRING" id="83401.SAMN05421742_10844"/>
<dbReference type="PANTHER" id="PTHR10851:SF0">
    <property type="entry name" value="PYRIDOXINE-5'-PHOSPHATE OXIDASE"/>
    <property type="match status" value="1"/>
</dbReference>
<dbReference type="GO" id="GO:0010181">
    <property type="term" value="F:FMN binding"/>
    <property type="evidence" value="ECO:0007669"/>
    <property type="project" value="UniProtKB-UniRule"/>
</dbReference>
<dbReference type="PANTHER" id="PTHR10851">
    <property type="entry name" value="PYRIDOXINE-5-PHOSPHATE OXIDASE"/>
    <property type="match status" value="1"/>
</dbReference>
<evidence type="ECO:0000256" key="7">
    <source>
        <dbReference type="PIRSR" id="PIRSR000190-2"/>
    </source>
</evidence>
<dbReference type="Gene3D" id="2.30.110.10">
    <property type="entry name" value="Electron Transport, Fmn-binding Protein, Chain A"/>
    <property type="match status" value="1"/>
</dbReference>
<dbReference type="EMBL" id="FNCV01000008">
    <property type="protein sequence ID" value="SDH58146.1"/>
    <property type="molecule type" value="Genomic_DNA"/>
</dbReference>
<evidence type="ECO:0000259" key="8">
    <source>
        <dbReference type="Pfam" id="PF01243"/>
    </source>
</evidence>
<comment type="similarity">
    <text evidence="1 6">Belongs to the pyridoxamine 5'-phosphate oxidase family.</text>
</comment>
<dbReference type="Pfam" id="PF10590">
    <property type="entry name" value="PNP_phzG_C"/>
    <property type="match status" value="1"/>
</dbReference>
<dbReference type="AlphaFoldDB" id="A0A1G8DKE3"/>
<comment type="pathway">
    <text evidence="6">Cofactor metabolism; pyridoxal 5'-phosphate salvage; pyridoxal 5'-phosphate from pyridoxine 5'-phosphate: step 1/1.</text>
</comment>
<evidence type="ECO:0000256" key="5">
    <source>
        <dbReference type="ARBA" id="ARBA00023096"/>
    </source>
</evidence>
<evidence type="ECO:0000313" key="11">
    <source>
        <dbReference type="Proteomes" id="UP000217076"/>
    </source>
</evidence>
<feature type="binding site" evidence="6 7">
    <location>
        <position position="172"/>
    </location>
    <ligand>
        <name>FMN</name>
        <dbReference type="ChEBI" id="CHEBI:58210"/>
    </ligand>
</feature>
<dbReference type="OrthoDB" id="9780392at2"/>
<organism evidence="10 11">
    <name type="scientific">Roseospirillum parvum</name>
    <dbReference type="NCBI Taxonomy" id="83401"/>
    <lineage>
        <taxon>Bacteria</taxon>
        <taxon>Pseudomonadati</taxon>
        <taxon>Pseudomonadota</taxon>
        <taxon>Alphaproteobacteria</taxon>
        <taxon>Rhodospirillales</taxon>
        <taxon>Rhodospirillaceae</taxon>
        <taxon>Roseospirillum</taxon>
    </lineage>
</organism>
<feature type="binding site" evidence="6 7">
    <location>
        <begin position="43"/>
        <end position="48"/>
    </location>
    <ligand>
        <name>FMN</name>
        <dbReference type="ChEBI" id="CHEBI:58210"/>
    </ligand>
</feature>
<dbReference type="PIRSF" id="PIRSF000190">
    <property type="entry name" value="Pyd_amn-ph_oxd"/>
    <property type="match status" value="1"/>
</dbReference>
<comment type="pathway">
    <text evidence="6">Cofactor metabolism; pyridoxal 5'-phosphate salvage; pyridoxal 5'-phosphate from pyridoxamine 5'-phosphate: step 1/1.</text>
</comment>
<accession>A0A1G8DKE3</accession>
<feature type="binding site" evidence="6">
    <location>
        <position position="48"/>
    </location>
    <ligand>
        <name>substrate</name>
    </ligand>
</feature>
<keyword evidence="4 6" id="KW-0560">Oxidoreductase</keyword>
<dbReference type="InterPro" id="IPR019576">
    <property type="entry name" value="Pyridoxamine_oxidase_dimer_C"/>
</dbReference>
<dbReference type="Pfam" id="PF01243">
    <property type="entry name" value="PNPOx_N"/>
    <property type="match status" value="1"/>
</dbReference>
<evidence type="ECO:0000256" key="3">
    <source>
        <dbReference type="ARBA" id="ARBA00022643"/>
    </source>
</evidence>
<evidence type="ECO:0000259" key="9">
    <source>
        <dbReference type="Pfam" id="PF10590"/>
    </source>
</evidence>
<dbReference type="GO" id="GO:0004733">
    <property type="term" value="F:pyridoxamine phosphate oxidase activity"/>
    <property type="evidence" value="ECO:0007669"/>
    <property type="project" value="UniProtKB-UniRule"/>
</dbReference>
<feature type="binding site" evidence="6 7">
    <location>
        <position position="69"/>
    </location>
    <ligand>
        <name>FMN</name>
        <dbReference type="ChEBI" id="CHEBI:58210"/>
    </ligand>
</feature>
<dbReference type="PROSITE" id="PS01064">
    <property type="entry name" value="PYRIDOX_OXIDASE"/>
    <property type="match status" value="1"/>
</dbReference>
<dbReference type="RefSeq" id="WP_092620454.1">
    <property type="nucleotide sequence ID" value="NZ_FNCV01000008.1"/>
</dbReference>
<feature type="binding site" evidence="6">
    <location>
        <begin position="178"/>
        <end position="180"/>
    </location>
    <ligand>
        <name>substrate</name>
    </ligand>
</feature>
<keyword evidence="3 6" id="KW-0288">FMN</keyword>
<feature type="binding site" evidence="6 7">
    <location>
        <begin position="63"/>
        <end position="64"/>
    </location>
    <ligand>
        <name>FMN</name>
        <dbReference type="ChEBI" id="CHEBI:58210"/>
    </ligand>
</feature>
<dbReference type="UniPathway" id="UPA01068">
    <property type="reaction ID" value="UER00304"/>
</dbReference>
<reference evidence="11" key="1">
    <citation type="submission" date="2016-10" db="EMBL/GenBank/DDBJ databases">
        <authorList>
            <person name="Varghese N."/>
            <person name="Submissions S."/>
        </authorList>
    </citation>
    <scope>NUCLEOTIDE SEQUENCE [LARGE SCALE GENOMIC DNA]</scope>
    <source>
        <strain evidence="11">930I</strain>
    </source>
</reference>
<feature type="binding site" evidence="6">
    <location>
        <position position="114"/>
    </location>
    <ligand>
        <name>substrate</name>
    </ligand>
</feature>
<feature type="binding site" evidence="6 7">
    <location>
        <position position="182"/>
    </location>
    <ligand>
        <name>FMN</name>
        <dbReference type="ChEBI" id="CHEBI:58210"/>
    </ligand>
</feature>
<feature type="binding site" evidence="6 7">
    <location>
        <begin position="127"/>
        <end position="128"/>
    </location>
    <ligand>
        <name>FMN</name>
        <dbReference type="ChEBI" id="CHEBI:58210"/>
    </ligand>
</feature>
<comment type="catalytic activity">
    <reaction evidence="6">
        <text>pyridoxine 5'-phosphate + O2 = pyridoxal 5'-phosphate + H2O2</text>
        <dbReference type="Rhea" id="RHEA:15149"/>
        <dbReference type="ChEBI" id="CHEBI:15379"/>
        <dbReference type="ChEBI" id="CHEBI:16240"/>
        <dbReference type="ChEBI" id="CHEBI:58589"/>
        <dbReference type="ChEBI" id="CHEBI:597326"/>
        <dbReference type="EC" id="1.4.3.5"/>
    </reaction>
</comment>
<proteinExistence type="inferred from homology"/>
<feature type="binding site" evidence="6 7">
    <location>
        <position position="92"/>
    </location>
    <ligand>
        <name>FMN</name>
        <dbReference type="ChEBI" id="CHEBI:58210"/>
    </ligand>
</feature>
<feature type="binding site" evidence="6">
    <location>
        <position position="110"/>
    </location>
    <ligand>
        <name>substrate</name>
    </ligand>
</feature>
<keyword evidence="2 6" id="KW-0285">Flavoprotein</keyword>
<dbReference type="SUPFAM" id="SSF50475">
    <property type="entry name" value="FMN-binding split barrel"/>
    <property type="match status" value="1"/>
</dbReference>
<feature type="binding site" evidence="6">
    <location>
        <position position="118"/>
    </location>
    <ligand>
        <name>substrate</name>
    </ligand>
</feature>
<dbReference type="GO" id="GO:0008615">
    <property type="term" value="P:pyridoxine biosynthetic process"/>
    <property type="evidence" value="ECO:0007669"/>
    <property type="project" value="UniProtKB-UniRule"/>
</dbReference>
<dbReference type="NCBIfam" id="TIGR00558">
    <property type="entry name" value="pdxH"/>
    <property type="match status" value="1"/>
</dbReference>
<keyword evidence="11" id="KW-1185">Reference proteome</keyword>
<comment type="cofactor">
    <cofactor evidence="6 7">
        <name>FMN</name>
        <dbReference type="ChEBI" id="CHEBI:58210"/>
    </cofactor>
    <text evidence="6 7">Binds 1 FMN per subunit.</text>
</comment>
<evidence type="ECO:0000256" key="2">
    <source>
        <dbReference type="ARBA" id="ARBA00022630"/>
    </source>
</evidence>